<protein>
    <submittedName>
        <fullName evidence="2">Uncharacterized protein</fullName>
    </submittedName>
</protein>
<reference evidence="2 3" key="1">
    <citation type="journal article" date="2018" name="Int. J. Syst. Evol. Microbiol.">
        <title>Flavobacterium chryseum sp. nov. and Flavobacterium psychroterrae sp. nov., novel environmental bacteria isolated from Antarctica.</title>
        <authorList>
            <person name="Kralova S."/>
            <person name="Svec P."/>
            <person name="Busse H.J."/>
            <person name="Stankova E."/>
            <person name="Vaczi P."/>
            <person name="Sedlacek I."/>
        </authorList>
    </citation>
    <scope>NUCLEOTIDE SEQUENCE [LARGE SCALE GENOMIC DNA]</scope>
    <source>
        <strain evidence="2 3">CCM 8827</strain>
    </source>
</reference>
<dbReference type="Proteomes" id="UP000722625">
    <property type="component" value="Unassembled WGS sequence"/>
</dbReference>
<evidence type="ECO:0000313" key="2">
    <source>
        <dbReference type="EMBL" id="MBS7232537.1"/>
    </source>
</evidence>
<feature type="transmembrane region" description="Helical" evidence="1">
    <location>
        <begin position="40"/>
        <end position="57"/>
    </location>
</feature>
<keyword evidence="1" id="KW-0812">Transmembrane</keyword>
<feature type="transmembrane region" description="Helical" evidence="1">
    <location>
        <begin position="12"/>
        <end position="34"/>
    </location>
</feature>
<organism evidence="2 3">
    <name type="scientific">Flavobacterium psychroterrae</name>
    <dbReference type="NCBI Taxonomy" id="2133767"/>
    <lineage>
        <taxon>Bacteria</taxon>
        <taxon>Pseudomonadati</taxon>
        <taxon>Bacteroidota</taxon>
        <taxon>Flavobacteriia</taxon>
        <taxon>Flavobacteriales</taxon>
        <taxon>Flavobacteriaceae</taxon>
        <taxon>Flavobacterium</taxon>
    </lineage>
</organism>
<accession>A0ABS5PE21</accession>
<gene>
    <name evidence="2" type="ORF">KHA90_16080</name>
</gene>
<keyword evidence="1" id="KW-0472">Membrane</keyword>
<proteinExistence type="predicted"/>
<evidence type="ECO:0000313" key="3">
    <source>
        <dbReference type="Proteomes" id="UP000722625"/>
    </source>
</evidence>
<comment type="caution">
    <text evidence="2">The sequence shown here is derived from an EMBL/GenBank/DDBJ whole genome shotgun (WGS) entry which is preliminary data.</text>
</comment>
<sequence length="64" mass="7463">MKTESTSKSERTSNFIFIFLTSLGLGYTLVNHFIFDKPRTETLVVMICLFMLSIASWKRKKNIK</sequence>
<evidence type="ECO:0000256" key="1">
    <source>
        <dbReference type="SAM" id="Phobius"/>
    </source>
</evidence>
<keyword evidence="3" id="KW-1185">Reference proteome</keyword>
<dbReference type="RefSeq" id="WP_213302728.1">
    <property type="nucleotide sequence ID" value="NZ_JAGYVZ010000015.1"/>
</dbReference>
<dbReference type="EMBL" id="JAGYVZ010000015">
    <property type="protein sequence ID" value="MBS7232537.1"/>
    <property type="molecule type" value="Genomic_DNA"/>
</dbReference>
<keyword evidence="1" id="KW-1133">Transmembrane helix</keyword>
<name>A0ABS5PE21_9FLAO</name>